<dbReference type="EMBL" id="JANPWZ010000068">
    <property type="protein sequence ID" value="KAJ3579691.1"/>
    <property type="molecule type" value="Genomic_DNA"/>
</dbReference>
<dbReference type="VEuPathDB" id="FungiDB:F4678DRAFT_474867"/>
<name>A0A9W8NM28_9PEZI</name>
<dbReference type="CDD" id="cd00882">
    <property type="entry name" value="Ras_like_GTPase"/>
    <property type="match status" value="1"/>
</dbReference>
<keyword evidence="1" id="KW-0175">Coiled coil</keyword>
<gene>
    <name evidence="4" type="ORF">NPX13_g868</name>
</gene>
<organism evidence="4 5">
    <name type="scientific">Xylaria arbuscula</name>
    <dbReference type="NCBI Taxonomy" id="114810"/>
    <lineage>
        <taxon>Eukaryota</taxon>
        <taxon>Fungi</taxon>
        <taxon>Dikarya</taxon>
        <taxon>Ascomycota</taxon>
        <taxon>Pezizomycotina</taxon>
        <taxon>Sordariomycetes</taxon>
        <taxon>Xylariomycetidae</taxon>
        <taxon>Xylariales</taxon>
        <taxon>Xylariaceae</taxon>
        <taxon>Xylaria</taxon>
    </lineage>
</organism>
<evidence type="ECO:0000313" key="4">
    <source>
        <dbReference type="EMBL" id="KAJ3579691.1"/>
    </source>
</evidence>
<protein>
    <recommendedName>
        <fullName evidence="3">G domain-containing protein</fullName>
    </recommendedName>
</protein>
<comment type="caution">
    <text evidence="4">The sequence shown here is derived from an EMBL/GenBank/DDBJ whole genome shotgun (WGS) entry which is preliminary data.</text>
</comment>
<dbReference type="SUPFAM" id="SSF52540">
    <property type="entry name" value="P-loop containing nucleoside triphosphate hydrolases"/>
    <property type="match status" value="1"/>
</dbReference>
<proteinExistence type="predicted"/>
<dbReference type="Gene3D" id="3.40.50.300">
    <property type="entry name" value="P-loop containing nucleotide triphosphate hydrolases"/>
    <property type="match status" value="1"/>
</dbReference>
<feature type="region of interest" description="Disordered" evidence="2">
    <location>
        <begin position="289"/>
        <end position="310"/>
    </location>
</feature>
<evidence type="ECO:0000256" key="2">
    <source>
        <dbReference type="SAM" id="MobiDB-lite"/>
    </source>
</evidence>
<keyword evidence="5" id="KW-1185">Reference proteome</keyword>
<dbReference type="Proteomes" id="UP001148614">
    <property type="component" value="Unassembled WGS sequence"/>
</dbReference>
<dbReference type="AlphaFoldDB" id="A0A9W8NM28"/>
<evidence type="ECO:0000259" key="3">
    <source>
        <dbReference type="Pfam" id="PF01926"/>
    </source>
</evidence>
<dbReference type="InterPro" id="IPR006073">
    <property type="entry name" value="GTP-bd"/>
</dbReference>
<reference evidence="4" key="1">
    <citation type="submission" date="2022-07" db="EMBL/GenBank/DDBJ databases">
        <title>Genome Sequence of Xylaria arbuscula.</title>
        <authorList>
            <person name="Buettner E."/>
        </authorList>
    </citation>
    <scope>NUCLEOTIDE SEQUENCE</scope>
    <source>
        <strain evidence="4">VT107</strain>
    </source>
</reference>
<evidence type="ECO:0000313" key="5">
    <source>
        <dbReference type="Proteomes" id="UP001148614"/>
    </source>
</evidence>
<feature type="domain" description="G" evidence="3">
    <location>
        <begin position="29"/>
        <end position="92"/>
    </location>
</feature>
<feature type="compositionally biased region" description="Basic and acidic residues" evidence="2">
    <location>
        <begin position="299"/>
        <end position="310"/>
    </location>
</feature>
<dbReference type="InterPro" id="IPR027417">
    <property type="entry name" value="P-loop_NTPase"/>
</dbReference>
<feature type="coiled-coil region" evidence="1">
    <location>
        <begin position="445"/>
        <end position="479"/>
    </location>
</feature>
<sequence length="516" mass="58937">MSSFLEIEAANFLTFVGAQRPKPDSVFFLVMGMTGSGKSSFIADCTGRDDVDIGHDLSSSNLPTGTNSVAIFRTELQERDVYLIDTPGFDVIAIATLLSTYRDAFSIFSNLLFKDTDREDVDILTAVSHYLSVSYANNVSVNGVLYLHRISDTRIGSSTRRNLGMLKALCGNDAFENVAIVTTMWSSNHSGIEHDKQCSREQELQDSFLNDMFQGGSKLFSHKPCQTLSQRRLSANRILAMLFDTWKDTEITLQIQHEMVNLKLTLNQSSAGRILEEEVRKHRKSFEEELETLGGSNGGDEKQRHRSRDELLETRSSEIRRILAENNHALDAMRLSLLEIHNKQEQRFIKQVSTMQSKWRAMLEEKEEEYRLKEHEYRTRLLHRQEEELNERGRLLQERQSSSRRAVAAEAALAYQRETFAELARQGHRQLSGLERTNRLQHDELIRARQRDQLLKEELKRLRIEIKDLKEETRSKLETTEKVKHEWVGPLLQGVATGGLGLVGTCITAGMLCCVQ</sequence>
<dbReference type="GO" id="GO:0005525">
    <property type="term" value="F:GTP binding"/>
    <property type="evidence" value="ECO:0007669"/>
    <property type="project" value="InterPro"/>
</dbReference>
<accession>A0A9W8NM28</accession>
<dbReference type="Pfam" id="PF01926">
    <property type="entry name" value="MMR_HSR1"/>
    <property type="match status" value="1"/>
</dbReference>
<evidence type="ECO:0000256" key="1">
    <source>
        <dbReference type="SAM" id="Coils"/>
    </source>
</evidence>